<gene>
    <name evidence="1" type="ORF">C9I98_13755</name>
</gene>
<protein>
    <submittedName>
        <fullName evidence="1">Uncharacterized protein</fullName>
    </submittedName>
</protein>
<reference evidence="1 2" key="1">
    <citation type="submission" date="2018-01" db="EMBL/GenBank/DDBJ databases">
        <title>Whole genome sequencing of Histamine producing bacteria.</title>
        <authorList>
            <person name="Butler K."/>
        </authorList>
    </citation>
    <scope>NUCLEOTIDE SEQUENCE [LARGE SCALE GENOMIC DNA]</scope>
    <source>
        <strain evidence="1 2">DSM 100436</strain>
    </source>
</reference>
<name>A0A2T3NRR2_9GAMM</name>
<keyword evidence="2" id="KW-1185">Reference proteome</keyword>
<organism evidence="1 2">
    <name type="scientific">Photobacterium sanctipauli</name>
    <dbReference type="NCBI Taxonomy" id="1342794"/>
    <lineage>
        <taxon>Bacteria</taxon>
        <taxon>Pseudomonadati</taxon>
        <taxon>Pseudomonadota</taxon>
        <taxon>Gammaproteobacteria</taxon>
        <taxon>Vibrionales</taxon>
        <taxon>Vibrionaceae</taxon>
        <taxon>Photobacterium</taxon>
    </lineage>
</organism>
<dbReference type="RefSeq" id="WP_036818211.1">
    <property type="nucleotide sequence ID" value="NZ_JGVO01000133.1"/>
</dbReference>
<sequence>MKSLIELIDFVAFAHHGAFMTVEEELEIKKQLIITLFILERESTEVFSHQAIGDAEFILGKDEVERLQEELGIIVIGPTH</sequence>
<comment type="caution">
    <text evidence="1">The sequence shown here is derived from an EMBL/GenBank/DDBJ whole genome shotgun (WGS) entry which is preliminary data.</text>
</comment>
<dbReference type="EMBL" id="PYMA01000008">
    <property type="protein sequence ID" value="PSW18917.1"/>
    <property type="molecule type" value="Genomic_DNA"/>
</dbReference>
<dbReference type="Proteomes" id="UP000241771">
    <property type="component" value="Unassembled WGS sequence"/>
</dbReference>
<dbReference type="AlphaFoldDB" id="A0A2T3NRR2"/>
<evidence type="ECO:0000313" key="2">
    <source>
        <dbReference type="Proteomes" id="UP000241771"/>
    </source>
</evidence>
<evidence type="ECO:0000313" key="1">
    <source>
        <dbReference type="EMBL" id="PSW18917.1"/>
    </source>
</evidence>
<proteinExistence type="predicted"/>
<accession>A0A2T3NRR2</accession>